<keyword evidence="4" id="KW-0687">Ribonucleoprotein</keyword>
<dbReference type="KEGG" id="tps:THAPSDRAFT_22323"/>
<feature type="region of interest" description="Disordered" evidence="5">
    <location>
        <begin position="1"/>
        <end position="23"/>
    </location>
</feature>
<dbReference type="PaxDb" id="35128-Thaps22323"/>
<proteinExistence type="predicted"/>
<evidence type="ECO:0000313" key="7">
    <source>
        <dbReference type="Proteomes" id="UP000001449"/>
    </source>
</evidence>
<feature type="compositionally biased region" description="Acidic residues" evidence="5">
    <location>
        <begin position="152"/>
        <end position="166"/>
    </location>
</feature>
<gene>
    <name evidence="6" type="ORF">THAPSDRAFT_22323</name>
</gene>
<feature type="region of interest" description="Disordered" evidence="5">
    <location>
        <begin position="204"/>
        <end position="241"/>
    </location>
</feature>
<comment type="subcellular location">
    <subcellularLocation>
        <location evidence="1">Cytoplasm</location>
    </subcellularLocation>
</comment>
<dbReference type="GO" id="GO:0006617">
    <property type="term" value="P:SRP-dependent cotranslational protein targeting to membrane, signal sequence recognition"/>
    <property type="evidence" value="ECO:0000318"/>
    <property type="project" value="GO_Central"/>
</dbReference>
<sequence>MGKKGGGRVRVKQVGPKMPPNMNPLADLAIPPEDMIHLPTRPDSNSGFMFWPMGETLTMSYKQFSAIYPNYLDSNKTSKLGRRIAAKYAVSEPTIQDIHEGLVALNIRHVIQPHKGYSRDASSRWYNSGRVLVDLEGAANDGILGMHGDGSFDLDDDIPEMGDEENDKQQENNQQTCGAKKRLLLQLALRIRELPNRLKRLEEAEKMSKEEEQKSVVEKTKPVGMSGGTSNRKKKGGKKKK</sequence>
<dbReference type="Gene3D" id="3.30.56.30">
    <property type="entry name" value="Signal recognition particle, SRP19-like subunit"/>
    <property type="match status" value="1"/>
</dbReference>
<evidence type="ECO:0000256" key="1">
    <source>
        <dbReference type="ARBA" id="ARBA00004496"/>
    </source>
</evidence>
<feature type="region of interest" description="Disordered" evidence="5">
    <location>
        <begin position="149"/>
        <end position="179"/>
    </location>
</feature>
<dbReference type="OMA" id="MKEMANF"/>
<evidence type="ECO:0000256" key="4">
    <source>
        <dbReference type="ARBA" id="ARBA00023274"/>
    </source>
</evidence>
<dbReference type="InParanoid" id="B8BZP9"/>
<dbReference type="PANTHER" id="PTHR17453:SF0">
    <property type="entry name" value="SIGNAL RECOGNITION PARTICLE 19 KDA PROTEIN"/>
    <property type="match status" value="1"/>
</dbReference>
<feature type="compositionally biased region" description="Basic and acidic residues" evidence="5">
    <location>
        <begin position="204"/>
        <end position="221"/>
    </location>
</feature>
<dbReference type="InterPro" id="IPR036521">
    <property type="entry name" value="SRP19-like_sf"/>
</dbReference>
<dbReference type="Proteomes" id="UP000001449">
    <property type="component" value="Chromosome 4"/>
</dbReference>
<dbReference type="STRING" id="35128.B8BZP9"/>
<dbReference type="GeneID" id="7448822"/>
<dbReference type="InterPro" id="IPR002778">
    <property type="entry name" value="Signal_recog_particle_SRP19"/>
</dbReference>
<dbReference type="SUPFAM" id="SSF69695">
    <property type="entry name" value="SRP19"/>
    <property type="match status" value="1"/>
</dbReference>
<feature type="compositionally biased region" description="Basic residues" evidence="5">
    <location>
        <begin position="1"/>
        <end position="11"/>
    </location>
</feature>
<evidence type="ECO:0000313" key="6">
    <source>
        <dbReference type="EMBL" id="EED92921.1"/>
    </source>
</evidence>
<dbReference type="PANTHER" id="PTHR17453">
    <property type="entry name" value="SIGNAL RECOGNITION PARTICLE 19 KD PROTEIN"/>
    <property type="match status" value="1"/>
</dbReference>
<dbReference type="Pfam" id="PF01922">
    <property type="entry name" value="SRP19"/>
    <property type="match status" value="1"/>
</dbReference>
<reference evidence="6 7" key="1">
    <citation type="journal article" date="2004" name="Science">
        <title>The genome of the diatom Thalassiosira pseudonana: ecology, evolution, and metabolism.</title>
        <authorList>
            <person name="Armbrust E.V."/>
            <person name="Berges J.A."/>
            <person name="Bowler C."/>
            <person name="Green B.R."/>
            <person name="Martinez D."/>
            <person name="Putnam N.H."/>
            <person name="Zhou S."/>
            <person name="Allen A.E."/>
            <person name="Apt K.E."/>
            <person name="Bechner M."/>
            <person name="Brzezinski M.A."/>
            <person name="Chaal B.K."/>
            <person name="Chiovitti A."/>
            <person name="Davis A.K."/>
            <person name="Demarest M.S."/>
            <person name="Detter J.C."/>
            <person name="Glavina T."/>
            <person name="Goodstein D."/>
            <person name="Hadi M.Z."/>
            <person name="Hellsten U."/>
            <person name="Hildebrand M."/>
            <person name="Jenkins B.D."/>
            <person name="Jurka J."/>
            <person name="Kapitonov V.V."/>
            <person name="Kroger N."/>
            <person name="Lau W.W."/>
            <person name="Lane T.W."/>
            <person name="Larimer F.W."/>
            <person name="Lippmeier J.C."/>
            <person name="Lucas S."/>
            <person name="Medina M."/>
            <person name="Montsant A."/>
            <person name="Obornik M."/>
            <person name="Parker M.S."/>
            <person name="Palenik B."/>
            <person name="Pazour G.J."/>
            <person name="Richardson P.M."/>
            <person name="Rynearson T.A."/>
            <person name="Saito M.A."/>
            <person name="Schwartz D.C."/>
            <person name="Thamatrakoln K."/>
            <person name="Valentin K."/>
            <person name="Vardi A."/>
            <person name="Wilkerson F.P."/>
            <person name="Rokhsar D.S."/>
        </authorList>
    </citation>
    <scope>NUCLEOTIDE SEQUENCE [LARGE SCALE GENOMIC DNA]</scope>
    <source>
        <strain evidence="6 7">CCMP1335</strain>
    </source>
</reference>
<protein>
    <submittedName>
        <fullName evidence="6">Uncharacterized protein</fullName>
    </submittedName>
</protein>
<dbReference type="GO" id="GO:0008312">
    <property type="term" value="F:7S RNA binding"/>
    <property type="evidence" value="ECO:0000318"/>
    <property type="project" value="GO_Central"/>
</dbReference>
<keyword evidence="2" id="KW-0963">Cytoplasm</keyword>
<dbReference type="AlphaFoldDB" id="B8BZP9"/>
<keyword evidence="3" id="KW-0733">Signal recognition particle</keyword>
<name>B8BZP9_THAPS</name>
<evidence type="ECO:0000256" key="5">
    <source>
        <dbReference type="SAM" id="MobiDB-lite"/>
    </source>
</evidence>
<feature type="compositionally biased region" description="Basic residues" evidence="5">
    <location>
        <begin position="231"/>
        <end position="241"/>
    </location>
</feature>
<dbReference type="HOGENOM" id="CLU_1153709_0_0_1"/>
<dbReference type="GO" id="GO:0005786">
    <property type="term" value="C:signal recognition particle, endoplasmic reticulum targeting"/>
    <property type="evidence" value="ECO:0000318"/>
    <property type="project" value="GO_Central"/>
</dbReference>
<evidence type="ECO:0000256" key="3">
    <source>
        <dbReference type="ARBA" id="ARBA00023135"/>
    </source>
</evidence>
<reference evidence="6 7" key="2">
    <citation type="journal article" date="2008" name="Nature">
        <title>The Phaeodactylum genome reveals the evolutionary history of diatom genomes.</title>
        <authorList>
            <person name="Bowler C."/>
            <person name="Allen A.E."/>
            <person name="Badger J.H."/>
            <person name="Grimwood J."/>
            <person name="Jabbari K."/>
            <person name="Kuo A."/>
            <person name="Maheswari U."/>
            <person name="Martens C."/>
            <person name="Maumus F."/>
            <person name="Otillar R.P."/>
            <person name="Rayko E."/>
            <person name="Salamov A."/>
            <person name="Vandepoele K."/>
            <person name="Beszteri B."/>
            <person name="Gruber A."/>
            <person name="Heijde M."/>
            <person name="Katinka M."/>
            <person name="Mock T."/>
            <person name="Valentin K."/>
            <person name="Verret F."/>
            <person name="Berges J.A."/>
            <person name="Brownlee C."/>
            <person name="Cadoret J.P."/>
            <person name="Chiovitti A."/>
            <person name="Choi C.J."/>
            <person name="Coesel S."/>
            <person name="De Martino A."/>
            <person name="Detter J.C."/>
            <person name="Durkin C."/>
            <person name="Falciatore A."/>
            <person name="Fournet J."/>
            <person name="Haruta M."/>
            <person name="Huysman M.J."/>
            <person name="Jenkins B.D."/>
            <person name="Jiroutova K."/>
            <person name="Jorgensen R.E."/>
            <person name="Joubert Y."/>
            <person name="Kaplan A."/>
            <person name="Kroger N."/>
            <person name="Kroth P.G."/>
            <person name="La Roche J."/>
            <person name="Lindquist E."/>
            <person name="Lommer M."/>
            <person name="Martin-Jezequel V."/>
            <person name="Lopez P.J."/>
            <person name="Lucas S."/>
            <person name="Mangogna M."/>
            <person name="McGinnis K."/>
            <person name="Medlin L.K."/>
            <person name="Montsant A."/>
            <person name="Oudot-Le Secq M.P."/>
            <person name="Napoli C."/>
            <person name="Obornik M."/>
            <person name="Parker M.S."/>
            <person name="Petit J.L."/>
            <person name="Porcel B.M."/>
            <person name="Poulsen N."/>
            <person name="Robison M."/>
            <person name="Rychlewski L."/>
            <person name="Rynearson T.A."/>
            <person name="Schmutz J."/>
            <person name="Shapiro H."/>
            <person name="Siaut M."/>
            <person name="Stanley M."/>
            <person name="Sussman M.R."/>
            <person name="Taylor A.R."/>
            <person name="Vardi A."/>
            <person name="von Dassow P."/>
            <person name="Vyverman W."/>
            <person name="Willis A."/>
            <person name="Wyrwicz L.S."/>
            <person name="Rokhsar D.S."/>
            <person name="Weissenbach J."/>
            <person name="Armbrust E.V."/>
            <person name="Green B.R."/>
            <person name="Van de Peer Y."/>
            <person name="Grigoriev I.V."/>
        </authorList>
    </citation>
    <scope>NUCLEOTIDE SEQUENCE [LARGE SCALE GENOMIC DNA]</scope>
    <source>
        <strain evidence="6 7">CCMP1335</strain>
    </source>
</reference>
<accession>B8BZP9</accession>
<organism evidence="6 7">
    <name type="scientific">Thalassiosira pseudonana</name>
    <name type="common">Marine diatom</name>
    <name type="synonym">Cyclotella nana</name>
    <dbReference type="NCBI Taxonomy" id="35128"/>
    <lineage>
        <taxon>Eukaryota</taxon>
        <taxon>Sar</taxon>
        <taxon>Stramenopiles</taxon>
        <taxon>Ochrophyta</taxon>
        <taxon>Bacillariophyta</taxon>
        <taxon>Coscinodiscophyceae</taxon>
        <taxon>Thalassiosirophycidae</taxon>
        <taxon>Thalassiosirales</taxon>
        <taxon>Thalassiosiraceae</taxon>
        <taxon>Thalassiosira</taxon>
    </lineage>
</organism>
<dbReference type="EMBL" id="CM000641">
    <property type="protein sequence ID" value="EED92921.1"/>
    <property type="molecule type" value="Genomic_DNA"/>
</dbReference>
<keyword evidence="7" id="KW-1185">Reference proteome</keyword>
<evidence type="ECO:0000256" key="2">
    <source>
        <dbReference type="ARBA" id="ARBA00022490"/>
    </source>
</evidence>
<dbReference type="RefSeq" id="XP_002289384.1">
    <property type="nucleotide sequence ID" value="XM_002289348.1"/>
</dbReference>
<dbReference type="eggNOG" id="ENOG502SRY3">
    <property type="taxonomic scope" value="Eukaryota"/>
</dbReference>